<reference evidence="2" key="1">
    <citation type="submission" date="2022-12" db="EMBL/GenBank/DDBJ databases">
        <title>Paracoccus onchidii sp. nov., isolated from a marine invertebrate from the South China Sea.</title>
        <authorList>
            <person name="Xu S."/>
            <person name="Liu Z."/>
            <person name="Xu Y."/>
        </authorList>
    </citation>
    <scope>NUCLEOTIDE SEQUENCE</scope>
    <source>
        <strain evidence="2">Z330</strain>
    </source>
</reference>
<dbReference type="SUPFAM" id="SSF51294">
    <property type="entry name" value="Hedgehog/intein (Hint) domain"/>
    <property type="match status" value="1"/>
</dbReference>
<dbReference type="InterPro" id="IPR036844">
    <property type="entry name" value="Hint_dom_sf"/>
</dbReference>
<evidence type="ECO:0000313" key="3">
    <source>
        <dbReference type="Proteomes" id="UP001165641"/>
    </source>
</evidence>
<accession>A0ABT4ZCJ7</accession>
<organism evidence="2 3">
    <name type="scientific">Paracoccus onchidii</name>
    <dbReference type="NCBI Taxonomy" id="3017813"/>
    <lineage>
        <taxon>Bacteria</taxon>
        <taxon>Pseudomonadati</taxon>
        <taxon>Pseudomonadota</taxon>
        <taxon>Alphaproteobacteria</taxon>
        <taxon>Rhodobacterales</taxon>
        <taxon>Paracoccaceae</taxon>
        <taxon>Paracoccus</taxon>
    </lineage>
</organism>
<protein>
    <submittedName>
        <fullName evidence="2">Hint domain-containing protein</fullName>
    </submittedName>
</protein>
<name>A0ABT4ZCJ7_9RHOB</name>
<dbReference type="Pfam" id="PF13403">
    <property type="entry name" value="Hint_2"/>
    <property type="match status" value="1"/>
</dbReference>
<evidence type="ECO:0000313" key="2">
    <source>
        <dbReference type="EMBL" id="MDB6177004.1"/>
    </source>
</evidence>
<dbReference type="EMBL" id="JAQBIE010000005">
    <property type="protein sequence ID" value="MDB6177004.1"/>
    <property type="molecule type" value="Genomic_DNA"/>
</dbReference>
<dbReference type="RefSeq" id="WP_271888130.1">
    <property type="nucleotide sequence ID" value="NZ_JAQBIE010000005.1"/>
</dbReference>
<feature type="domain" description="Hedgehog/Intein (Hint)" evidence="1">
    <location>
        <begin position="121"/>
        <end position="271"/>
    </location>
</feature>
<comment type="caution">
    <text evidence="2">The sequence shown here is derived from an EMBL/GenBank/DDBJ whole genome shotgun (WGS) entry which is preliminary data.</text>
</comment>
<keyword evidence="3" id="KW-1185">Reference proteome</keyword>
<dbReference type="Proteomes" id="UP001165641">
    <property type="component" value="Unassembled WGS sequence"/>
</dbReference>
<evidence type="ECO:0000259" key="1">
    <source>
        <dbReference type="Pfam" id="PF13403"/>
    </source>
</evidence>
<sequence>MPTTFPEQVWTIDPFAPPAAGTILTVSQVTLTDNDDDNDIEGNTGDQLNGEDIVQSWPGDTITVILPGGATQTITGITFETAGGTAYFTPTDGTILEDSELVSTTFVDTEGPVDRTDLVPICFTLGTRMTAADGTQVLIDDLKAGDKLLTTTDGIEAARTIRWIGQRKLDRAELESNYKLLPVRITTGALGPNLPHQDLVVSRQHRMLVRSKVAQRMFGEEEVLVSAVRLCPLPGIYVDEQVESVTYVHLLFDDHEIVTAEGCATESLYTGPAALQALSPEAREEVRAIFPELKSRDYRPAPARIIPKGSRQKQLINRHAANNIPLQLD</sequence>
<dbReference type="InterPro" id="IPR028992">
    <property type="entry name" value="Hedgehog/Intein_dom"/>
</dbReference>
<gene>
    <name evidence="2" type="ORF">PAF17_05720</name>
</gene>
<proteinExistence type="predicted"/>